<protein>
    <submittedName>
        <fullName evidence="1">Uncharacterized protein</fullName>
    </submittedName>
</protein>
<accession>A0A8H3MGS6</accession>
<dbReference type="Proteomes" id="UP000615446">
    <property type="component" value="Unassembled WGS sequence"/>
</dbReference>
<evidence type="ECO:0000313" key="2">
    <source>
        <dbReference type="Proteomes" id="UP000615446"/>
    </source>
</evidence>
<evidence type="ECO:0000313" key="1">
    <source>
        <dbReference type="EMBL" id="GET04082.1"/>
    </source>
</evidence>
<proteinExistence type="predicted"/>
<dbReference type="EMBL" id="BLAL01000338">
    <property type="protein sequence ID" value="GET04082.1"/>
    <property type="molecule type" value="Genomic_DNA"/>
</dbReference>
<organism evidence="1 2">
    <name type="scientific">Rhizophagus clarus</name>
    <dbReference type="NCBI Taxonomy" id="94130"/>
    <lineage>
        <taxon>Eukaryota</taxon>
        <taxon>Fungi</taxon>
        <taxon>Fungi incertae sedis</taxon>
        <taxon>Mucoromycota</taxon>
        <taxon>Glomeromycotina</taxon>
        <taxon>Glomeromycetes</taxon>
        <taxon>Glomerales</taxon>
        <taxon>Glomeraceae</taxon>
        <taxon>Rhizophagus</taxon>
    </lineage>
</organism>
<dbReference type="AlphaFoldDB" id="A0A8H3MGS6"/>
<gene>
    <name evidence="1" type="ORF">RCL2_003038400</name>
</gene>
<sequence>MNLSKVTLERLGIKKFTENKDEWIKFYGVFGPDCLASHNERREVFDFIICPDLEPIGEELARNTLKYSRLLESKSLDASKGSHILIVNVKLFDYEGKISSEEEEKLYKKYPGCFYVPVVERRAAVRKFMTNVDRRKNGRFVSFTI</sequence>
<dbReference type="OrthoDB" id="2442314at2759"/>
<comment type="caution">
    <text evidence="1">The sequence shown here is derived from an EMBL/GenBank/DDBJ whole genome shotgun (WGS) entry which is preliminary data.</text>
</comment>
<name>A0A8H3MGS6_9GLOM</name>
<reference evidence="1" key="1">
    <citation type="submission" date="2019-10" db="EMBL/GenBank/DDBJ databases">
        <title>Conservation and host-specific expression of non-tandemly repeated heterogenous ribosome RNA gene in arbuscular mycorrhizal fungi.</title>
        <authorList>
            <person name="Maeda T."/>
            <person name="Kobayashi Y."/>
            <person name="Nakagawa T."/>
            <person name="Ezawa T."/>
            <person name="Yamaguchi K."/>
            <person name="Bino T."/>
            <person name="Nishimoto Y."/>
            <person name="Shigenobu S."/>
            <person name="Kawaguchi M."/>
        </authorList>
    </citation>
    <scope>NUCLEOTIDE SEQUENCE</scope>
    <source>
        <strain evidence="1">HR1</strain>
    </source>
</reference>